<dbReference type="PANTHER" id="PTHR13247">
    <property type="entry name" value="TETRATRICOPEPTIDE REPEAT PROTEIN 11 TPR REPEAT PROTEIN 11"/>
    <property type="match status" value="1"/>
</dbReference>
<protein>
    <submittedName>
        <fullName evidence="3">Tetratricopeptide repeat protein</fullName>
    </submittedName>
</protein>
<dbReference type="GO" id="GO:0016559">
    <property type="term" value="P:peroxisome fission"/>
    <property type="evidence" value="ECO:0007669"/>
    <property type="project" value="TreeGrafter"/>
</dbReference>
<dbReference type="Gene3D" id="1.25.40.10">
    <property type="entry name" value="Tetratricopeptide repeat domain"/>
    <property type="match status" value="1"/>
</dbReference>
<keyword evidence="1" id="KW-0802">TPR repeat</keyword>
<dbReference type="InterPro" id="IPR028061">
    <property type="entry name" value="Fis1_TPR_C"/>
</dbReference>
<evidence type="ECO:0000313" key="4">
    <source>
        <dbReference type="Proteomes" id="UP000243686"/>
    </source>
</evidence>
<accession>A0A1S8WZK0</accession>
<dbReference type="GO" id="GO:0005778">
    <property type="term" value="C:peroxisomal membrane"/>
    <property type="evidence" value="ECO:0007669"/>
    <property type="project" value="TreeGrafter"/>
</dbReference>
<dbReference type="Proteomes" id="UP000243686">
    <property type="component" value="Unassembled WGS sequence"/>
</dbReference>
<gene>
    <name evidence="3" type="ORF">X801_04279</name>
</gene>
<reference evidence="3 4" key="1">
    <citation type="submission" date="2015-03" db="EMBL/GenBank/DDBJ databases">
        <title>Draft genome of the nematode, Opisthorchis viverrini.</title>
        <authorList>
            <person name="Mitreva M."/>
        </authorList>
    </citation>
    <scope>NUCLEOTIDE SEQUENCE [LARGE SCALE GENOMIC DNA]</scope>
    <source>
        <strain evidence="3">Khon Kaen</strain>
    </source>
</reference>
<dbReference type="GO" id="GO:0005741">
    <property type="term" value="C:mitochondrial outer membrane"/>
    <property type="evidence" value="ECO:0007669"/>
    <property type="project" value="TreeGrafter"/>
</dbReference>
<sequence>MEFLDSNLPESSIMNSRNSFLKAKGAGQLTENHQFSYALDLLRTSSKQNMKTAIFLLEDLFKSTRDDGFRRDCLFYLAIAHTKLPDYERALECCDNILKVQPQNHQTQQLKEEIHRRVRRGKFNGITGIAAISGAVLGVAALTAIGLGIGLSKR</sequence>
<dbReference type="GO" id="GO:0000422">
    <property type="term" value="P:autophagy of mitochondrion"/>
    <property type="evidence" value="ECO:0007669"/>
    <property type="project" value="TreeGrafter"/>
</dbReference>
<dbReference type="GO" id="GO:0000266">
    <property type="term" value="P:mitochondrial fission"/>
    <property type="evidence" value="ECO:0007669"/>
    <property type="project" value="InterPro"/>
</dbReference>
<dbReference type="EMBL" id="KV893013">
    <property type="protein sequence ID" value="OON19846.1"/>
    <property type="molecule type" value="Genomic_DNA"/>
</dbReference>
<dbReference type="Pfam" id="PF14853">
    <property type="entry name" value="Fis1_TPR_C"/>
    <property type="match status" value="1"/>
</dbReference>
<dbReference type="InterPro" id="IPR011990">
    <property type="entry name" value="TPR-like_helical_dom_sf"/>
</dbReference>
<proteinExistence type="predicted"/>
<dbReference type="SUPFAM" id="SSF48452">
    <property type="entry name" value="TPR-like"/>
    <property type="match status" value="1"/>
</dbReference>
<feature type="repeat" description="TPR" evidence="1">
    <location>
        <begin position="71"/>
        <end position="104"/>
    </location>
</feature>
<keyword evidence="4" id="KW-1185">Reference proteome</keyword>
<keyword evidence="2" id="KW-0812">Transmembrane</keyword>
<feature type="non-terminal residue" evidence="3">
    <location>
        <position position="154"/>
    </location>
</feature>
<name>A0A1S8WZK0_OPIVI</name>
<dbReference type="PROSITE" id="PS50005">
    <property type="entry name" value="TPR"/>
    <property type="match status" value="1"/>
</dbReference>
<dbReference type="InterPro" id="IPR019734">
    <property type="entry name" value="TPR_rpt"/>
</dbReference>
<evidence type="ECO:0000256" key="2">
    <source>
        <dbReference type="SAM" id="Phobius"/>
    </source>
</evidence>
<feature type="transmembrane region" description="Helical" evidence="2">
    <location>
        <begin position="126"/>
        <end position="151"/>
    </location>
</feature>
<keyword evidence="2" id="KW-0472">Membrane</keyword>
<keyword evidence="2" id="KW-1133">Transmembrane helix</keyword>
<dbReference type="CDD" id="cd12212">
    <property type="entry name" value="Fis1"/>
    <property type="match status" value="1"/>
</dbReference>
<organism evidence="3 4">
    <name type="scientific">Opisthorchis viverrini</name>
    <name type="common">Southeast Asian liver fluke</name>
    <dbReference type="NCBI Taxonomy" id="6198"/>
    <lineage>
        <taxon>Eukaryota</taxon>
        <taxon>Metazoa</taxon>
        <taxon>Spiralia</taxon>
        <taxon>Lophotrochozoa</taxon>
        <taxon>Platyhelminthes</taxon>
        <taxon>Trematoda</taxon>
        <taxon>Digenea</taxon>
        <taxon>Opisthorchiida</taxon>
        <taxon>Opisthorchiata</taxon>
        <taxon>Opisthorchiidae</taxon>
        <taxon>Opisthorchis</taxon>
    </lineage>
</organism>
<dbReference type="InterPro" id="IPR016543">
    <property type="entry name" value="Fis1"/>
</dbReference>
<evidence type="ECO:0000313" key="3">
    <source>
        <dbReference type="EMBL" id="OON19846.1"/>
    </source>
</evidence>
<dbReference type="AlphaFoldDB" id="A0A1S8WZK0"/>
<evidence type="ECO:0000256" key="1">
    <source>
        <dbReference type="PROSITE-ProRule" id="PRU00339"/>
    </source>
</evidence>
<dbReference type="InterPro" id="IPR033745">
    <property type="entry name" value="Fis1_cytosol"/>
</dbReference>
<dbReference type="PANTHER" id="PTHR13247:SF0">
    <property type="entry name" value="MITOCHONDRIAL FISSION 1 PROTEIN"/>
    <property type="match status" value="1"/>
</dbReference>
<dbReference type="GO" id="GO:0043653">
    <property type="term" value="P:mitochondrial fragmentation involved in apoptotic process"/>
    <property type="evidence" value="ECO:0007669"/>
    <property type="project" value="TreeGrafter"/>
</dbReference>